<dbReference type="AlphaFoldDB" id="A0A084QFN6"/>
<dbReference type="Proteomes" id="UP000028524">
    <property type="component" value="Unassembled WGS sequence"/>
</dbReference>
<dbReference type="OrthoDB" id="5430717at2759"/>
<proteinExistence type="predicted"/>
<dbReference type="HOGENOM" id="CLU_776532_0_0_1"/>
<reference evidence="3 4" key="1">
    <citation type="journal article" date="2014" name="BMC Genomics">
        <title>Comparative genome sequencing reveals chemotype-specific gene clusters in the toxigenic black mold Stachybotrys.</title>
        <authorList>
            <person name="Semeiks J."/>
            <person name="Borek D."/>
            <person name="Otwinowski Z."/>
            <person name="Grishin N.V."/>
        </authorList>
    </citation>
    <scope>NUCLEOTIDE SEQUENCE [LARGE SCALE GENOMIC DNA]</scope>
    <source>
        <strain evidence="3 4">IBT 40285</strain>
    </source>
</reference>
<organism evidence="3 4">
    <name type="scientific">Stachybotrys chlorohalonatus (strain IBT 40285)</name>
    <dbReference type="NCBI Taxonomy" id="1283841"/>
    <lineage>
        <taxon>Eukaryota</taxon>
        <taxon>Fungi</taxon>
        <taxon>Dikarya</taxon>
        <taxon>Ascomycota</taxon>
        <taxon>Pezizomycotina</taxon>
        <taxon>Sordariomycetes</taxon>
        <taxon>Hypocreomycetidae</taxon>
        <taxon>Hypocreales</taxon>
        <taxon>Stachybotryaceae</taxon>
        <taxon>Stachybotrys</taxon>
    </lineage>
</organism>
<accession>A0A084QFN6</accession>
<evidence type="ECO:0000256" key="1">
    <source>
        <dbReference type="SAM" id="Coils"/>
    </source>
</evidence>
<feature type="region of interest" description="Disordered" evidence="2">
    <location>
        <begin position="14"/>
        <end position="97"/>
    </location>
</feature>
<feature type="region of interest" description="Disordered" evidence="2">
    <location>
        <begin position="294"/>
        <end position="357"/>
    </location>
</feature>
<evidence type="ECO:0000256" key="2">
    <source>
        <dbReference type="SAM" id="MobiDB-lite"/>
    </source>
</evidence>
<dbReference type="EMBL" id="KL660778">
    <property type="protein sequence ID" value="KFA62771.1"/>
    <property type="molecule type" value="Genomic_DNA"/>
</dbReference>
<feature type="compositionally biased region" description="Polar residues" evidence="2">
    <location>
        <begin position="85"/>
        <end position="95"/>
    </location>
</feature>
<evidence type="ECO:0000313" key="3">
    <source>
        <dbReference type="EMBL" id="KFA62771.1"/>
    </source>
</evidence>
<feature type="compositionally biased region" description="Basic and acidic residues" evidence="2">
    <location>
        <begin position="44"/>
        <end position="66"/>
    </location>
</feature>
<sequence length="357" mass="39346">MSSDSLWLRLFGGHRFRAAPPTRPASTDPDPPASTFPSGPKASVGDDDRLHRDELWQPISDSHELDATGSSTVAKMPTRPRETPVSKTDPTQCTPSMEVPGAVATAKLSPQSRDVFFNGADPIHCLPSVDDMADSLRIIMMTSARRDTIPREYNANVLYLLEAYWQLKKRLADAESRLRDLEAQRVEDEKEAAAATSAWAVREAQYKSEIKRLEKVIHTGSAGGLEVVMIARSGSLVRRRGVSQPDATDPAERPGPNERLGLNDVPDLIPDRGTRESRQHSLLDRLRVTDPKNDVDLSRQFRGSSNASDATHETIRTADPREDIATGDERTLEGGSVQQTAAPPQHRRNFSFVPGQD</sequence>
<keyword evidence="1" id="KW-0175">Coiled coil</keyword>
<protein>
    <submittedName>
        <fullName evidence="3">Uncharacterized protein</fullName>
    </submittedName>
</protein>
<dbReference type="STRING" id="1283841.A0A084QFN6"/>
<gene>
    <name evidence="3" type="ORF">S40285_07559</name>
</gene>
<feature type="compositionally biased region" description="Basic and acidic residues" evidence="2">
    <location>
        <begin position="269"/>
        <end position="280"/>
    </location>
</feature>
<feature type="compositionally biased region" description="Basic and acidic residues" evidence="2">
    <location>
        <begin position="310"/>
        <end position="332"/>
    </location>
</feature>
<dbReference type="InParanoid" id="A0A084QFN6"/>
<keyword evidence="4" id="KW-1185">Reference proteome</keyword>
<name>A0A084QFN6_STAC4</name>
<feature type="region of interest" description="Disordered" evidence="2">
    <location>
        <begin position="238"/>
        <end position="280"/>
    </location>
</feature>
<evidence type="ECO:0000313" key="4">
    <source>
        <dbReference type="Proteomes" id="UP000028524"/>
    </source>
</evidence>
<feature type="coiled-coil region" evidence="1">
    <location>
        <begin position="164"/>
        <end position="198"/>
    </location>
</feature>